<evidence type="ECO:0000259" key="12">
    <source>
        <dbReference type="PROSITE" id="PS51163"/>
    </source>
</evidence>
<comment type="caution">
    <text evidence="13">The sequence shown here is derived from an EMBL/GenBank/DDBJ whole genome shotgun (WGS) entry which is preliminary data.</text>
</comment>
<dbReference type="PROSITE" id="PS51163">
    <property type="entry name" value="YRDC"/>
    <property type="match status" value="1"/>
</dbReference>
<dbReference type="GO" id="GO:0006450">
    <property type="term" value="P:regulation of translational fidelity"/>
    <property type="evidence" value="ECO:0007669"/>
    <property type="project" value="TreeGrafter"/>
</dbReference>
<dbReference type="GO" id="GO:0003725">
    <property type="term" value="F:double-stranded RNA binding"/>
    <property type="evidence" value="ECO:0007669"/>
    <property type="project" value="InterPro"/>
</dbReference>
<dbReference type="GO" id="GO:0005524">
    <property type="term" value="F:ATP binding"/>
    <property type="evidence" value="ECO:0007669"/>
    <property type="project" value="UniProtKB-KW"/>
</dbReference>
<dbReference type="GO" id="GO:0005737">
    <property type="term" value="C:cytoplasm"/>
    <property type="evidence" value="ECO:0007669"/>
    <property type="project" value="UniProtKB-SubCell"/>
</dbReference>
<reference evidence="13" key="1">
    <citation type="journal article" date="2020" name="mSystems">
        <title>Genome- and Community-Level Interaction Insights into Carbon Utilization and Element Cycling Functions of Hydrothermarchaeota in Hydrothermal Sediment.</title>
        <authorList>
            <person name="Zhou Z."/>
            <person name="Liu Y."/>
            <person name="Xu W."/>
            <person name="Pan J."/>
            <person name="Luo Z.H."/>
            <person name="Li M."/>
        </authorList>
    </citation>
    <scope>NUCLEOTIDE SEQUENCE [LARGE SCALE GENOMIC DNA]</scope>
    <source>
        <strain evidence="13">SpSt-1056</strain>
    </source>
</reference>
<evidence type="ECO:0000256" key="10">
    <source>
        <dbReference type="ARBA" id="ARBA00029774"/>
    </source>
</evidence>
<comment type="catalytic activity">
    <reaction evidence="11">
        <text>L-threonine + hydrogencarbonate + ATP = L-threonylcarbamoyladenylate + diphosphate + H2O</text>
        <dbReference type="Rhea" id="RHEA:36407"/>
        <dbReference type="ChEBI" id="CHEBI:15377"/>
        <dbReference type="ChEBI" id="CHEBI:17544"/>
        <dbReference type="ChEBI" id="CHEBI:30616"/>
        <dbReference type="ChEBI" id="CHEBI:33019"/>
        <dbReference type="ChEBI" id="CHEBI:57926"/>
        <dbReference type="ChEBI" id="CHEBI:73682"/>
        <dbReference type="EC" id="2.7.7.87"/>
    </reaction>
</comment>
<evidence type="ECO:0000256" key="2">
    <source>
        <dbReference type="ARBA" id="ARBA00007663"/>
    </source>
</evidence>
<evidence type="ECO:0000256" key="11">
    <source>
        <dbReference type="ARBA" id="ARBA00048366"/>
    </source>
</evidence>
<keyword evidence="8" id="KW-0547">Nucleotide-binding</keyword>
<sequence>MPHEPSVENHARRDKSLKKSSNLLQQVEQAAEIVERGGVIVYPTDTVYGIGCNPFDAKAVRRVMEIKSRENKPSPVLVSGLNQLNMVADPLDMEVEAALRVWPGPVTIVMRKKPNLPDEVTAGEPTVGVRMPANAIALAIMQRTGLPLLGTSANLSGMQPAVTAQQVDEKIKTRVDMVLDGGKTLYQKASTVVRLSEKGLVVIREGVLSEEEVRRRLFG</sequence>
<dbReference type="AlphaFoldDB" id="A0A7C5Q571"/>
<evidence type="ECO:0000256" key="8">
    <source>
        <dbReference type="ARBA" id="ARBA00022741"/>
    </source>
</evidence>
<keyword evidence="7" id="KW-0548">Nucleotidyltransferase</keyword>
<evidence type="ECO:0000256" key="4">
    <source>
        <dbReference type="ARBA" id="ARBA00022490"/>
    </source>
</evidence>
<gene>
    <name evidence="13" type="ORF">ENM11_08205</name>
</gene>
<keyword evidence="4" id="KW-0963">Cytoplasm</keyword>
<organism evidence="13">
    <name type="scientific">Caldiarchaeum subterraneum</name>
    <dbReference type="NCBI Taxonomy" id="311458"/>
    <lineage>
        <taxon>Archaea</taxon>
        <taxon>Nitrososphaerota</taxon>
        <taxon>Candidatus Caldarchaeales</taxon>
        <taxon>Candidatus Caldarchaeaceae</taxon>
        <taxon>Candidatus Caldarchaeum</taxon>
    </lineage>
</organism>
<dbReference type="PANTHER" id="PTHR17490">
    <property type="entry name" value="SUA5"/>
    <property type="match status" value="1"/>
</dbReference>
<dbReference type="EC" id="2.7.7.87" evidence="3"/>
<name>A0A7C5Q571_CALS0</name>
<comment type="subcellular location">
    <subcellularLocation>
        <location evidence="1">Cytoplasm</location>
    </subcellularLocation>
</comment>
<accession>A0A7C5Q571</accession>
<dbReference type="PANTHER" id="PTHR17490:SF16">
    <property type="entry name" value="THREONYLCARBAMOYL-AMP SYNTHASE"/>
    <property type="match status" value="1"/>
</dbReference>
<feature type="domain" description="YrdC-like" evidence="12">
    <location>
        <begin position="24"/>
        <end position="208"/>
    </location>
</feature>
<keyword evidence="9" id="KW-0067">ATP-binding</keyword>
<keyword evidence="6" id="KW-0819">tRNA processing</keyword>
<dbReference type="GO" id="GO:0000049">
    <property type="term" value="F:tRNA binding"/>
    <property type="evidence" value="ECO:0007669"/>
    <property type="project" value="TreeGrafter"/>
</dbReference>
<dbReference type="Gene3D" id="3.90.870.10">
    <property type="entry name" value="DHBP synthase"/>
    <property type="match status" value="1"/>
</dbReference>
<dbReference type="InterPro" id="IPR006070">
    <property type="entry name" value="Sua5-like_dom"/>
</dbReference>
<evidence type="ECO:0000313" key="13">
    <source>
        <dbReference type="EMBL" id="HHK69109.1"/>
    </source>
</evidence>
<evidence type="ECO:0000256" key="6">
    <source>
        <dbReference type="ARBA" id="ARBA00022694"/>
    </source>
</evidence>
<evidence type="ECO:0000256" key="1">
    <source>
        <dbReference type="ARBA" id="ARBA00004496"/>
    </source>
</evidence>
<evidence type="ECO:0000256" key="7">
    <source>
        <dbReference type="ARBA" id="ARBA00022695"/>
    </source>
</evidence>
<dbReference type="SUPFAM" id="SSF55821">
    <property type="entry name" value="YrdC/RibB"/>
    <property type="match status" value="1"/>
</dbReference>
<proteinExistence type="inferred from homology"/>
<dbReference type="GO" id="GO:0008033">
    <property type="term" value="P:tRNA processing"/>
    <property type="evidence" value="ECO:0007669"/>
    <property type="project" value="UniProtKB-KW"/>
</dbReference>
<dbReference type="EMBL" id="DRWN01000068">
    <property type="protein sequence ID" value="HHK69109.1"/>
    <property type="molecule type" value="Genomic_DNA"/>
</dbReference>
<dbReference type="InterPro" id="IPR017945">
    <property type="entry name" value="DHBP_synth_RibB-like_a/b_dom"/>
</dbReference>
<evidence type="ECO:0000256" key="5">
    <source>
        <dbReference type="ARBA" id="ARBA00022679"/>
    </source>
</evidence>
<dbReference type="InterPro" id="IPR050156">
    <property type="entry name" value="TC-AMP_synthase_SUA5"/>
</dbReference>
<comment type="similarity">
    <text evidence="2">Belongs to the SUA5 family.</text>
</comment>
<evidence type="ECO:0000256" key="9">
    <source>
        <dbReference type="ARBA" id="ARBA00022840"/>
    </source>
</evidence>
<dbReference type="NCBIfam" id="TIGR00057">
    <property type="entry name" value="L-threonylcarbamoyladenylate synthase"/>
    <property type="match status" value="1"/>
</dbReference>
<evidence type="ECO:0000256" key="3">
    <source>
        <dbReference type="ARBA" id="ARBA00012584"/>
    </source>
</evidence>
<dbReference type="Pfam" id="PF01300">
    <property type="entry name" value="Sua5_yciO_yrdC"/>
    <property type="match status" value="1"/>
</dbReference>
<protein>
    <recommendedName>
        <fullName evidence="10">L-threonylcarbamoyladenylate synthase</fullName>
        <ecNumber evidence="3">2.7.7.87</ecNumber>
    </recommendedName>
    <alternativeName>
        <fullName evidence="10">L-threonylcarbamoyladenylate synthase</fullName>
    </alternativeName>
</protein>
<keyword evidence="5" id="KW-0808">Transferase</keyword>
<dbReference type="GO" id="GO:0061710">
    <property type="term" value="F:L-threonylcarbamoyladenylate synthase"/>
    <property type="evidence" value="ECO:0007669"/>
    <property type="project" value="UniProtKB-EC"/>
</dbReference>